<organism evidence="2 3">
    <name type="scientific">Comamonas denitrificans</name>
    <dbReference type="NCBI Taxonomy" id="117506"/>
    <lineage>
        <taxon>Bacteria</taxon>
        <taxon>Pseudomonadati</taxon>
        <taxon>Pseudomonadota</taxon>
        <taxon>Betaproteobacteria</taxon>
        <taxon>Burkholderiales</taxon>
        <taxon>Comamonadaceae</taxon>
        <taxon>Comamonas</taxon>
    </lineage>
</organism>
<dbReference type="AlphaFoldDB" id="A0A939GWM3"/>
<keyword evidence="3" id="KW-1185">Reference proteome</keyword>
<evidence type="ECO:0000313" key="3">
    <source>
        <dbReference type="Proteomes" id="UP000664731"/>
    </source>
</evidence>
<dbReference type="Pfam" id="PF11146">
    <property type="entry name" value="DUF2905"/>
    <property type="match status" value="1"/>
</dbReference>
<evidence type="ECO:0000313" key="2">
    <source>
        <dbReference type="EMBL" id="MBO1250430.1"/>
    </source>
</evidence>
<evidence type="ECO:0000256" key="1">
    <source>
        <dbReference type="SAM" id="Phobius"/>
    </source>
</evidence>
<keyword evidence="1" id="KW-0472">Membrane</keyword>
<keyword evidence="1" id="KW-0812">Transmembrane</keyword>
<gene>
    <name evidence="2" type="ORF">J1777_11435</name>
</gene>
<keyword evidence="1" id="KW-1133">Transmembrane helix</keyword>
<reference evidence="2" key="1">
    <citation type="submission" date="2021-03" db="EMBL/GenBank/DDBJ databases">
        <title>Comamonas denitrificans.</title>
        <authorList>
            <person name="Finster K."/>
        </authorList>
    </citation>
    <scope>NUCLEOTIDE SEQUENCE</scope>
    <source>
        <strain evidence="2">MM2021_4</strain>
    </source>
</reference>
<dbReference type="EMBL" id="JAFNME010000027">
    <property type="protein sequence ID" value="MBO1250430.1"/>
    <property type="molecule type" value="Genomic_DNA"/>
</dbReference>
<protein>
    <submittedName>
        <fullName evidence="2">DUF2905 family protein</fullName>
    </submittedName>
</protein>
<feature type="transmembrane region" description="Helical" evidence="1">
    <location>
        <begin position="48"/>
        <end position="67"/>
    </location>
</feature>
<dbReference type="RefSeq" id="WP_207575827.1">
    <property type="nucleotide sequence ID" value="NZ_JAFNME010000027.1"/>
</dbReference>
<name>A0A939GWM3_9BURK</name>
<dbReference type="InterPro" id="IPR021320">
    <property type="entry name" value="DUF2905"/>
</dbReference>
<accession>A0A939GWM3</accession>
<dbReference type="Proteomes" id="UP000664731">
    <property type="component" value="Unassembled WGS sequence"/>
</dbReference>
<comment type="caution">
    <text evidence="2">The sequence shown here is derived from an EMBL/GenBank/DDBJ whole genome shotgun (WGS) entry which is preliminary data.</text>
</comment>
<sequence length="70" mass="7924">MLLRWAIIVFIVLLLIDSTTGILGKWPKLPGDLRFRLGRWTVRLPFTSALLLAVLLLVALKSLAWLAQQL</sequence>
<proteinExistence type="predicted"/>